<gene>
    <name evidence="2" type="ORF">OHC33_006972</name>
</gene>
<feature type="compositionally biased region" description="Low complexity" evidence="1">
    <location>
        <begin position="150"/>
        <end position="168"/>
    </location>
</feature>
<dbReference type="AlphaFoldDB" id="A0AAN8I706"/>
<dbReference type="Gene3D" id="3.30.710.10">
    <property type="entry name" value="Potassium Channel Kv1.1, Chain A"/>
    <property type="match status" value="1"/>
</dbReference>
<dbReference type="EMBL" id="JAKLMC020000017">
    <property type="protein sequence ID" value="KAK5952085.1"/>
    <property type="molecule type" value="Genomic_DNA"/>
</dbReference>
<accession>A0AAN8I706</accession>
<comment type="caution">
    <text evidence="2">The sequence shown here is derived from an EMBL/GenBank/DDBJ whole genome shotgun (WGS) entry which is preliminary data.</text>
</comment>
<dbReference type="Proteomes" id="UP001316803">
    <property type="component" value="Unassembled WGS sequence"/>
</dbReference>
<keyword evidence="3" id="KW-1185">Reference proteome</keyword>
<sequence>MHDDDPETLERLLRWIYLLKYPSLAQNQQQTAWTKDLMLYMMADKYGLVALMEATRRALLETAAQHARQPNQLIESIEDFVELMQMLYVDLPDRDDLVTLRGELLTTLAPVVAKHMRNVEVLEDLMTSIPGFGVALVESLACLNQDSRRPSSSSDSLSVGSGGSDVISANGSPRYVKPYIPLNEDSEDEME</sequence>
<proteinExistence type="predicted"/>
<evidence type="ECO:0000313" key="2">
    <source>
        <dbReference type="EMBL" id="KAK5952085.1"/>
    </source>
</evidence>
<evidence type="ECO:0000256" key="1">
    <source>
        <dbReference type="SAM" id="MobiDB-lite"/>
    </source>
</evidence>
<evidence type="ECO:0000313" key="3">
    <source>
        <dbReference type="Proteomes" id="UP001316803"/>
    </source>
</evidence>
<name>A0AAN8I706_9EURO</name>
<reference evidence="2 3" key="1">
    <citation type="submission" date="2022-12" db="EMBL/GenBank/DDBJ databases">
        <title>Genomic features and morphological characterization of a novel Knufia sp. strain isolated from spacecraft assembly facility.</title>
        <authorList>
            <person name="Teixeira M."/>
            <person name="Chander A.M."/>
            <person name="Stajich J.E."/>
            <person name="Venkateswaran K."/>
        </authorList>
    </citation>
    <scope>NUCLEOTIDE SEQUENCE [LARGE SCALE GENOMIC DNA]</scope>
    <source>
        <strain evidence="2 3">FJI-L2-BK-P2</strain>
    </source>
</reference>
<feature type="region of interest" description="Disordered" evidence="1">
    <location>
        <begin position="147"/>
        <end position="191"/>
    </location>
</feature>
<organism evidence="2 3">
    <name type="scientific">Knufia fluminis</name>
    <dbReference type="NCBI Taxonomy" id="191047"/>
    <lineage>
        <taxon>Eukaryota</taxon>
        <taxon>Fungi</taxon>
        <taxon>Dikarya</taxon>
        <taxon>Ascomycota</taxon>
        <taxon>Pezizomycotina</taxon>
        <taxon>Eurotiomycetes</taxon>
        <taxon>Chaetothyriomycetidae</taxon>
        <taxon>Chaetothyriales</taxon>
        <taxon>Trichomeriaceae</taxon>
        <taxon>Knufia</taxon>
    </lineage>
</organism>
<dbReference type="InterPro" id="IPR011333">
    <property type="entry name" value="SKP1/BTB/POZ_sf"/>
</dbReference>
<protein>
    <submittedName>
        <fullName evidence="2">Uncharacterized protein</fullName>
    </submittedName>
</protein>